<dbReference type="GeneID" id="98397038"/>
<sequence length="67" mass="7606">MKQQKQHCPEVERLMGGRLPFVTRYGITIVVIVMALVCAGLLWSGGPSQQLMRDIMKHTVQQIKNKI</sequence>
<dbReference type="EMBL" id="CACRUT010000008">
    <property type="protein sequence ID" value="VYT96570.1"/>
    <property type="molecule type" value="Genomic_DNA"/>
</dbReference>
<gene>
    <name evidence="1" type="ORF">PCLFYP37_01588</name>
</gene>
<accession>A0A6N3B3F1</accession>
<reference evidence="1" key="1">
    <citation type="submission" date="2019-11" db="EMBL/GenBank/DDBJ databases">
        <authorList>
            <person name="Feng L."/>
        </authorList>
    </citation>
    <scope>NUCLEOTIDE SEQUENCE</scope>
    <source>
        <strain evidence="1">PclaraLFYP37</strain>
    </source>
</reference>
<proteinExistence type="predicted"/>
<dbReference type="RefSeq" id="WP_021981341.1">
    <property type="nucleotide sequence ID" value="NZ_AP025941.1"/>
</dbReference>
<name>A0A6N3B3F1_9BACT</name>
<organism evidence="1">
    <name type="scientific">Paraprevotella clara</name>
    <dbReference type="NCBI Taxonomy" id="454154"/>
    <lineage>
        <taxon>Bacteria</taxon>
        <taxon>Pseudomonadati</taxon>
        <taxon>Bacteroidota</taxon>
        <taxon>Bacteroidia</taxon>
        <taxon>Bacteroidales</taxon>
        <taxon>Prevotellaceae</taxon>
        <taxon>Paraprevotella</taxon>
    </lineage>
</organism>
<dbReference type="AlphaFoldDB" id="A0A6N3B3F1"/>
<protein>
    <submittedName>
        <fullName evidence="1">Uncharacterized protein</fullName>
    </submittedName>
</protein>
<evidence type="ECO:0000313" key="1">
    <source>
        <dbReference type="EMBL" id="VYT96570.1"/>
    </source>
</evidence>